<keyword evidence="2" id="KW-1185">Reference proteome</keyword>
<evidence type="ECO:0000313" key="2">
    <source>
        <dbReference type="Proteomes" id="UP000281553"/>
    </source>
</evidence>
<proteinExistence type="predicted"/>
<evidence type="ECO:0000313" key="1">
    <source>
        <dbReference type="EMBL" id="VDN37765.1"/>
    </source>
</evidence>
<sequence length="107" mass="11760">MTDFVKSSLADRERPIAAKARAQLIESTFKALSGFSEEAKTTFLAVGEEMYASRRVRVNALIKAACLAMTVDQLDEALNDLNMAVKLQPDFSVALVSWLCNRVFAAT</sequence>
<gene>
    <name evidence="1" type="ORF">DILT_LOCUS17415</name>
</gene>
<reference evidence="1 2" key="1">
    <citation type="submission" date="2018-11" db="EMBL/GenBank/DDBJ databases">
        <authorList>
            <consortium name="Pathogen Informatics"/>
        </authorList>
    </citation>
    <scope>NUCLEOTIDE SEQUENCE [LARGE SCALE GENOMIC DNA]</scope>
</reference>
<dbReference type="Proteomes" id="UP000281553">
    <property type="component" value="Unassembled WGS sequence"/>
</dbReference>
<organism evidence="1 2">
    <name type="scientific">Dibothriocephalus latus</name>
    <name type="common">Fish tapeworm</name>
    <name type="synonym">Diphyllobothrium latum</name>
    <dbReference type="NCBI Taxonomy" id="60516"/>
    <lineage>
        <taxon>Eukaryota</taxon>
        <taxon>Metazoa</taxon>
        <taxon>Spiralia</taxon>
        <taxon>Lophotrochozoa</taxon>
        <taxon>Platyhelminthes</taxon>
        <taxon>Cestoda</taxon>
        <taxon>Eucestoda</taxon>
        <taxon>Diphyllobothriidea</taxon>
        <taxon>Diphyllobothriidae</taxon>
        <taxon>Dibothriocephalus</taxon>
    </lineage>
</organism>
<dbReference type="AlphaFoldDB" id="A0A3P7N5L0"/>
<dbReference type="EMBL" id="UYRU01091672">
    <property type="protein sequence ID" value="VDN37765.1"/>
    <property type="molecule type" value="Genomic_DNA"/>
</dbReference>
<name>A0A3P7N5L0_DIBLA</name>
<protein>
    <submittedName>
        <fullName evidence="1">Uncharacterized protein</fullName>
    </submittedName>
</protein>
<dbReference type="OrthoDB" id="66418at2759"/>
<accession>A0A3P7N5L0</accession>